<dbReference type="VEuPathDB" id="VectorBase:AMEC007064"/>
<reference evidence="1" key="2">
    <citation type="submission" date="2020-05" db="UniProtKB">
        <authorList>
            <consortium name="EnsemblMetazoa"/>
        </authorList>
    </citation>
    <scope>IDENTIFICATION</scope>
    <source>
        <strain evidence="1">CM1001059</strain>
    </source>
</reference>
<dbReference type="EnsemblMetazoa" id="AMEC007064-RA">
    <property type="protein sequence ID" value="AMEC007064-PA"/>
    <property type="gene ID" value="AMEC007064"/>
</dbReference>
<evidence type="ECO:0000313" key="1">
    <source>
        <dbReference type="EnsemblMetazoa" id="AMEC007064-PA"/>
    </source>
</evidence>
<accession>A0A182TRJ9</accession>
<dbReference type="Gene3D" id="3.40.390.10">
    <property type="entry name" value="Collagenase (Catalytic Domain)"/>
    <property type="match status" value="1"/>
</dbReference>
<proteinExistence type="predicted"/>
<keyword evidence="2" id="KW-1185">Reference proteome</keyword>
<dbReference type="AlphaFoldDB" id="A0A182TRJ9"/>
<protein>
    <submittedName>
        <fullName evidence="1">Uncharacterized protein</fullName>
    </submittedName>
</protein>
<dbReference type="GO" id="GO:0006509">
    <property type="term" value="P:membrane protein ectodomain proteolysis"/>
    <property type="evidence" value="ECO:0007669"/>
    <property type="project" value="TreeGrafter"/>
</dbReference>
<dbReference type="GO" id="GO:0008237">
    <property type="term" value="F:metallopeptidase activity"/>
    <property type="evidence" value="ECO:0007669"/>
    <property type="project" value="InterPro"/>
</dbReference>
<dbReference type="PANTHER" id="PTHR11905">
    <property type="entry name" value="ADAM A DISINTEGRIN AND METALLOPROTEASE DOMAIN"/>
    <property type="match status" value="1"/>
</dbReference>
<evidence type="ECO:0000313" key="2">
    <source>
        <dbReference type="Proteomes" id="UP000075902"/>
    </source>
</evidence>
<dbReference type="InterPro" id="IPR024079">
    <property type="entry name" value="MetalloPept_cat_dom_sf"/>
</dbReference>
<name>A0A182TRJ9_9DIPT</name>
<organism evidence="1 2">
    <name type="scientific">Anopheles melas</name>
    <dbReference type="NCBI Taxonomy" id="34690"/>
    <lineage>
        <taxon>Eukaryota</taxon>
        <taxon>Metazoa</taxon>
        <taxon>Ecdysozoa</taxon>
        <taxon>Arthropoda</taxon>
        <taxon>Hexapoda</taxon>
        <taxon>Insecta</taxon>
        <taxon>Pterygota</taxon>
        <taxon>Neoptera</taxon>
        <taxon>Endopterygota</taxon>
        <taxon>Diptera</taxon>
        <taxon>Nematocera</taxon>
        <taxon>Culicoidea</taxon>
        <taxon>Culicidae</taxon>
        <taxon>Anophelinae</taxon>
        <taxon>Anopheles</taxon>
    </lineage>
</organism>
<dbReference type="PANTHER" id="PTHR11905:SF249">
    <property type="entry name" value="SOL NARAE, ISOFORM C"/>
    <property type="match status" value="1"/>
</dbReference>
<dbReference type="STRING" id="34690.A0A182TRJ9"/>
<reference evidence="2" key="1">
    <citation type="submission" date="2014-01" db="EMBL/GenBank/DDBJ databases">
        <title>The Genome Sequence of Anopheles melas CM1001059_A (V2).</title>
        <authorList>
            <consortium name="The Broad Institute Genomics Platform"/>
            <person name="Neafsey D.E."/>
            <person name="Besansky N."/>
            <person name="Howell P."/>
            <person name="Walton C."/>
            <person name="Young S.K."/>
            <person name="Zeng Q."/>
            <person name="Gargeya S."/>
            <person name="Fitzgerald M."/>
            <person name="Haas B."/>
            <person name="Abouelleil A."/>
            <person name="Allen A.W."/>
            <person name="Alvarado L."/>
            <person name="Arachchi H.M."/>
            <person name="Berlin A.M."/>
            <person name="Chapman S.B."/>
            <person name="Gainer-Dewar J."/>
            <person name="Goldberg J."/>
            <person name="Griggs A."/>
            <person name="Gujja S."/>
            <person name="Hansen M."/>
            <person name="Howarth C."/>
            <person name="Imamovic A."/>
            <person name="Ireland A."/>
            <person name="Larimer J."/>
            <person name="McCowan C."/>
            <person name="Murphy C."/>
            <person name="Pearson M."/>
            <person name="Poon T.W."/>
            <person name="Priest M."/>
            <person name="Roberts A."/>
            <person name="Saif S."/>
            <person name="Shea T."/>
            <person name="Sisk P."/>
            <person name="Sykes S."/>
            <person name="Wortman J."/>
            <person name="Nusbaum C."/>
            <person name="Birren B."/>
        </authorList>
    </citation>
    <scope>NUCLEOTIDE SEQUENCE [LARGE SCALE GENOMIC DNA]</scope>
    <source>
        <strain evidence="2">CM1001059</strain>
    </source>
</reference>
<dbReference type="SUPFAM" id="SSF55486">
    <property type="entry name" value="Metalloproteases ('zincins'), catalytic domain"/>
    <property type="match status" value="1"/>
</dbReference>
<sequence>MRSRRMDCQVALGLSNNVGRWIESGLRERTSVKNAPITIASGTIFKEGSIGHELVIKPVPTDISQAEDGSVHHVIYKRKAHEEHNDQFSDYAFMEPDRLQKRFRTKRSPQAYYKSSRAIDRTIYPEILVIVDYDGYRLHGGDNVQVKRYFVSFWNGVDLRYRLLKGPKIRISIAGIIISRQQQKTKKKAEKKMKKKKQKCCCSRTTLMSKIGSLSTTP</sequence>
<dbReference type="Proteomes" id="UP000075902">
    <property type="component" value="Unassembled WGS sequence"/>
</dbReference>